<evidence type="ECO:0000256" key="2">
    <source>
        <dbReference type="ARBA" id="ARBA00023306"/>
    </source>
</evidence>
<evidence type="ECO:0000256" key="1">
    <source>
        <dbReference type="ARBA" id="ARBA00006180"/>
    </source>
</evidence>
<keyword evidence="5" id="KW-1185">Reference proteome</keyword>
<dbReference type="PANTHER" id="PTHR12634">
    <property type="entry name" value="SIT4 YEAST -ASSOCIATING PROTEIN-RELATED"/>
    <property type="match status" value="1"/>
</dbReference>
<sequence length="115" mass="13117">MDTASTQKRFSIGLRSPWRLLQEKGGQKHKLSEEGPKSCGKVGNMDDKSLTPSEEKVEAMLDKENFTLEELLDEEEVIQEYKALNSCLINLFPFIASEIFTCEIYVILKTLVDEE</sequence>
<evidence type="ECO:0000313" key="4">
    <source>
        <dbReference type="EMBL" id="KAK7293560.1"/>
    </source>
</evidence>
<dbReference type="AlphaFoldDB" id="A0AAN9J761"/>
<keyword evidence="2" id="KW-0131">Cell cycle</keyword>
<protein>
    <submittedName>
        <fullName evidence="4">Uncharacterized protein</fullName>
    </submittedName>
</protein>
<dbReference type="InterPro" id="IPR007587">
    <property type="entry name" value="SAPS"/>
</dbReference>
<reference evidence="4 5" key="1">
    <citation type="submission" date="2024-01" db="EMBL/GenBank/DDBJ databases">
        <title>The genomes of 5 underutilized Papilionoideae crops provide insights into root nodulation and disease resistance.</title>
        <authorList>
            <person name="Yuan L."/>
        </authorList>
    </citation>
    <scope>NUCLEOTIDE SEQUENCE [LARGE SCALE GENOMIC DNA]</scope>
    <source>
        <strain evidence="4">LY-2023</strain>
        <tissue evidence="4">Leaf</tissue>
    </source>
</reference>
<dbReference type="EMBL" id="JAYKXN010000004">
    <property type="protein sequence ID" value="KAK7293560.1"/>
    <property type="molecule type" value="Genomic_DNA"/>
</dbReference>
<gene>
    <name evidence="4" type="ORF">RJT34_16428</name>
</gene>
<dbReference type="Proteomes" id="UP001359559">
    <property type="component" value="Unassembled WGS sequence"/>
</dbReference>
<feature type="region of interest" description="Disordered" evidence="3">
    <location>
        <begin position="23"/>
        <end position="52"/>
    </location>
</feature>
<name>A0AAN9J761_CLITE</name>
<evidence type="ECO:0000313" key="5">
    <source>
        <dbReference type="Proteomes" id="UP001359559"/>
    </source>
</evidence>
<proteinExistence type="inferred from homology"/>
<evidence type="ECO:0000256" key="3">
    <source>
        <dbReference type="SAM" id="MobiDB-lite"/>
    </source>
</evidence>
<dbReference type="GO" id="GO:0019903">
    <property type="term" value="F:protein phosphatase binding"/>
    <property type="evidence" value="ECO:0007669"/>
    <property type="project" value="InterPro"/>
</dbReference>
<comment type="caution">
    <text evidence="4">The sequence shown here is derived from an EMBL/GenBank/DDBJ whole genome shotgun (WGS) entry which is preliminary data.</text>
</comment>
<dbReference type="PANTHER" id="PTHR12634:SF8">
    <property type="entry name" value="FIERY MOUNTAIN, ISOFORM D"/>
    <property type="match status" value="1"/>
</dbReference>
<feature type="compositionally biased region" description="Basic and acidic residues" evidence="3">
    <location>
        <begin position="23"/>
        <end position="36"/>
    </location>
</feature>
<accession>A0AAN9J761</accession>
<dbReference type="GO" id="GO:0019888">
    <property type="term" value="F:protein phosphatase regulator activity"/>
    <property type="evidence" value="ECO:0007669"/>
    <property type="project" value="TreeGrafter"/>
</dbReference>
<comment type="similarity">
    <text evidence="1">Belongs to the SAPS family.</text>
</comment>
<organism evidence="4 5">
    <name type="scientific">Clitoria ternatea</name>
    <name type="common">Butterfly pea</name>
    <dbReference type="NCBI Taxonomy" id="43366"/>
    <lineage>
        <taxon>Eukaryota</taxon>
        <taxon>Viridiplantae</taxon>
        <taxon>Streptophyta</taxon>
        <taxon>Embryophyta</taxon>
        <taxon>Tracheophyta</taxon>
        <taxon>Spermatophyta</taxon>
        <taxon>Magnoliopsida</taxon>
        <taxon>eudicotyledons</taxon>
        <taxon>Gunneridae</taxon>
        <taxon>Pentapetalae</taxon>
        <taxon>rosids</taxon>
        <taxon>fabids</taxon>
        <taxon>Fabales</taxon>
        <taxon>Fabaceae</taxon>
        <taxon>Papilionoideae</taxon>
        <taxon>50 kb inversion clade</taxon>
        <taxon>NPAAA clade</taxon>
        <taxon>indigoferoid/millettioid clade</taxon>
        <taxon>Phaseoleae</taxon>
        <taxon>Clitoria</taxon>
    </lineage>
</organism>